<name>A0ABR8DZ37_9NOSO</name>
<evidence type="ECO:0000256" key="1">
    <source>
        <dbReference type="SAM" id="MobiDB-lite"/>
    </source>
</evidence>
<evidence type="ECO:0000259" key="2">
    <source>
        <dbReference type="PROSITE" id="PS51192"/>
    </source>
</evidence>
<feature type="domain" description="Helicase ATP-binding" evidence="2">
    <location>
        <begin position="87"/>
        <end position="299"/>
    </location>
</feature>
<reference evidence="3 4" key="1">
    <citation type="journal article" date="2020" name="ISME J.">
        <title>Comparative genomics reveals insights into cyanobacterial evolution and habitat adaptation.</title>
        <authorList>
            <person name="Chen M.Y."/>
            <person name="Teng W.K."/>
            <person name="Zhao L."/>
            <person name="Hu C.X."/>
            <person name="Zhou Y.K."/>
            <person name="Han B.P."/>
            <person name="Song L.R."/>
            <person name="Shu W.S."/>
        </authorList>
    </citation>
    <scope>NUCLEOTIDE SEQUENCE [LARGE SCALE GENOMIC DNA]</scope>
    <source>
        <strain evidence="3 4">FACHB-838</strain>
    </source>
</reference>
<dbReference type="InterPro" id="IPR014001">
    <property type="entry name" value="Helicase_ATP-bd"/>
</dbReference>
<dbReference type="InterPro" id="IPR027417">
    <property type="entry name" value="P-loop_NTPase"/>
</dbReference>
<keyword evidence="4" id="KW-1185">Reference proteome</keyword>
<evidence type="ECO:0000313" key="3">
    <source>
        <dbReference type="EMBL" id="MBD2534185.1"/>
    </source>
</evidence>
<keyword evidence="3" id="KW-0347">Helicase</keyword>
<dbReference type="PANTHER" id="PTHR47957:SF3">
    <property type="entry name" value="ATP-DEPENDENT HELICASE HRQ1"/>
    <property type="match status" value="1"/>
</dbReference>
<dbReference type="Proteomes" id="UP000623440">
    <property type="component" value="Unassembled WGS sequence"/>
</dbReference>
<gene>
    <name evidence="3" type="ORF">H6G97_33520</name>
</gene>
<comment type="caution">
    <text evidence="3">The sequence shown here is derived from an EMBL/GenBank/DDBJ whole genome shotgun (WGS) entry which is preliminary data.</text>
</comment>
<feature type="region of interest" description="Disordered" evidence="1">
    <location>
        <begin position="169"/>
        <end position="196"/>
    </location>
</feature>
<evidence type="ECO:0000313" key="4">
    <source>
        <dbReference type="Proteomes" id="UP000623440"/>
    </source>
</evidence>
<accession>A0ABR8DZ37</accession>
<protein>
    <submittedName>
        <fullName evidence="3">DEAD/DEAH box helicase</fullName>
    </submittedName>
</protein>
<dbReference type="GO" id="GO:0004386">
    <property type="term" value="F:helicase activity"/>
    <property type="evidence" value="ECO:0007669"/>
    <property type="project" value="UniProtKB-KW"/>
</dbReference>
<keyword evidence="3" id="KW-0547">Nucleotide-binding</keyword>
<dbReference type="Gene3D" id="3.40.50.300">
    <property type="entry name" value="P-loop containing nucleotide triphosphate hydrolases"/>
    <property type="match status" value="1"/>
</dbReference>
<dbReference type="PROSITE" id="PS51192">
    <property type="entry name" value="HELICASE_ATP_BIND_1"/>
    <property type="match status" value="1"/>
</dbReference>
<dbReference type="PANTHER" id="PTHR47957">
    <property type="entry name" value="ATP-DEPENDENT HELICASE HRQ1"/>
    <property type="match status" value="1"/>
</dbReference>
<keyword evidence="3" id="KW-0067">ATP-binding</keyword>
<dbReference type="Pfam" id="PF00270">
    <property type="entry name" value="DEAD"/>
    <property type="match status" value="1"/>
</dbReference>
<keyword evidence="3" id="KW-0378">Hydrolase</keyword>
<proteinExistence type="predicted"/>
<dbReference type="SUPFAM" id="SSF52540">
    <property type="entry name" value="P-loop containing nucleoside triphosphate hydrolases"/>
    <property type="match status" value="1"/>
</dbReference>
<dbReference type="InterPro" id="IPR011545">
    <property type="entry name" value="DEAD/DEAH_box_helicase_dom"/>
</dbReference>
<feature type="compositionally biased region" description="Polar residues" evidence="1">
    <location>
        <begin position="177"/>
        <end position="187"/>
    </location>
</feature>
<dbReference type="RefSeq" id="WP_190944700.1">
    <property type="nucleotide sequence ID" value="NZ_JACJSI010000141.1"/>
</dbReference>
<dbReference type="EMBL" id="JACJSI010000141">
    <property type="protein sequence ID" value="MBD2534185.1"/>
    <property type="molecule type" value="Genomic_DNA"/>
</dbReference>
<organism evidence="3 4">
    <name type="scientific">Nostoc flagelliforme FACHB-838</name>
    <dbReference type="NCBI Taxonomy" id="2692904"/>
    <lineage>
        <taxon>Bacteria</taxon>
        <taxon>Bacillati</taxon>
        <taxon>Cyanobacteriota</taxon>
        <taxon>Cyanophyceae</taxon>
        <taxon>Nostocales</taxon>
        <taxon>Nostocaceae</taxon>
        <taxon>Nostoc</taxon>
    </lineage>
</organism>
<sequence length="419" mass="47399">MLPAHIAENIRRQVLYYLQSTFDFRDRSVSRAFEQFLQDPERGLFKGPWVQLRRPFRLAPQPYTPPFDLNVPFLPFRHQAVAWRRLSSKNHKPEPTLVTTGTGSGKTECFLYPLLDHCLRAKQAGQLGIKAIVLYPMNALAADQERRFAKSIWDDPALKKAGVRVGTYTGRYDPGDPTSQDSGTTSMGKDHGITNHEAQLENPPDILLTNYKMLDFLLLRPQDQHLWRFNQSDTLQYLVLDELHTYDGAQGADVACLIRRLKERLSIPKGKLCVVGTSATMDDRDRSDRALGLTISVDAVETGGDRLARFASTLFEEEIPTEAVIVEDRLTVEEIVKPEEDLISLDLPTSEDCEPQADEDATAYAIRQSRVWGGPEFVEPTTGDRNTSIERWSVTLGDWLTLICHSRQRKSRNQGESGK</sequence>
<dbReference type="SMART" id="SM00487">
    <property type="entry name" value="DEXDc"/>
    <property type="match status" value="1"/>
</dbReference>